<protein>
    <recommendedName>
        <fullName evidence="6">DNL-type domain-containing protein</fullName>
    </recommendedName>
</protein>
<comment type="caution">
    <text evidence="7">The sequence shown here is derived from an EMBL/GenBank/DDBJ whole genome shotgun (WGS) entry which is preliminary data.</text>
</comment>
<evidence type="ECO:0000256" key="4">
    <source>
        <dbReference type="PROSITE-ProRule" id="PRU00834"/>
    </source>
</evidence>
<keyword evidence="1" id="KW-0479">Metal-binding</keyword>
<feature type="region of interest" description="Disordered" evidence="5">
    <location>
        <begin position="163"/>
        <end position="245"/>
    </location>
</feature>
<evidence type="ECO:0000256" key="5">
    <source>
        <dbReference type="SAM" id="MobiDB-lite"/>
    </source>
</evidence>
<dbReference type="Pfam" id="PF05180">
    <property type="entry name" value="zf-DNL"/>
    <property type="match status" value="1"/>
</dbReference>
<dbReference type="PROSITE" id="PS51501">
    <property type="entry name" value="ZF_DNL"/>
    <property type="match status" value="1"/>
</dbReference>
<evidence type="ECO:0000256" key="3">
    <source>
        <dbReference type="ARBA" id="ARBA00022833"/>
    </source>
</evidence>
<evidence type="ECO:0000313" key="8">
    <source>
        <dbReference type="Proteomes" id="UP000294003"/>
    </source>
</evidence>
<feature type="compositionally biased region" description="Basic and acidic residues" evidence="5">
    <location>
        <begin position="177"/>
        <end position="197"/>
    </location>
</feature>
<feature type="compositionally biased region" description="Basic residues" evidence="5">
    <location>
        <begin position="521"/>
        <end position="531"/>
    </location>
</feature>
<feature type="region of interest" description="Disordered" evidence="5">
    <location>
        <begin position="1"/>
        <end position="77"/>
    </location>
</feature>
<dbReference type="InterPro" id="IPR007853">
    <property type="entry name" value="Znf_DNL-typ"/>
</dbReference>
<dbReference type="InterPro" id="IPR024158">
    <property type="entry name" value="Mt_import_TIM15"/>
</dbReference>
<feature type="compositionally biased region" description="Low complexity" evidence="5">
    <location>
        <begin position="56"/>
        <end position="69"/>
    </location>
</feature>
<evidence type="ECO:0000256" key="2">
    <source>
        <dbReference type="ARBA" id="ARBA00022771"/>
    </source>
</evidence>
<evidence type="ECO:0000313" key="7">
    <source>
        <dbReference type="EMBL" id="RYO88672.1"/>
    </source>
</evidence>
<feature type="compositionally biased region" description="Low complexity" evidence="5">
    <location>
        <begin position="481"/>
        <end position="493"/>
    </location>
</feature>
<feature type="domain" description="DNL-type" evidence="6">
    <location>
        <begin position="77"/>
        <end position="172"/>
    </location>
</feature>
<gene>
    <name evidence="7" type="ORF">DL762_003598</name>
</gene>
<feature type="compositionally biased region" description="Low complexity" evidence="5">
    <location>
        <begin position="547"/>
        <end position="556"/>
    </location>
</feature>
<name>A0ABY0HEI2_9PEZI</name>
<reference evidence="7 8" key="1">
    <citation type="submission" date="2018-06" db="EMBL/GenBank/DDBJ databases">
        <title>Complete Genomes of Monosporascus.</title>
        <authorList>
            <person name="Robinson A.J."/>
            <person name="Natvig D.O."/>
        </authorList>
    </citation>
    <scope>NUCLEOTIDE SEQUENCE [LARGE SCALE GENOMIC DNA]</scope>
    <source>
        <strain evidence="7 8">CBS 609.92</strain>
    </source>
</reference>
<dbReference type="PANTHER" id="PTHR20922">
    <property type="entry name" value="DNL-TYPE ZINC FINGER PROTEIN"/>
    <property type="match status" value="1"/>
</dbReference>
<feature type="region of interest" description="Disordered" evidence="5">
    <location>
        <begin position="270"/>
        <end position="290"/>
    </location>
</feature>
<dbReference type="EMBL" id="QJNS01000083">
    <property type="protein sequence ID" value="RYO88672.1"/>
    <property type="molecule type" value="Genomic_DNA"/>
</dbReference>
<dbReference type="PANTHER" id="PTHR20922:SF13">
    <property type="entry name" value="DNL-TYPE ZINC FINGER PROTEIN"/>
    <property type="match status" value="1"/>
</dbReference>
<evidence type="ECO:0000259" key="6">
    <source>
        <dbReference type="PROSITE" id="PS51501"/>
    </source>
</evidence>
<accession>A0ABY0HEI2</accession>
<organism evidence="7 8">
    <name type="scientific">Monosporascus cannonballus</name>
    <dbReference type="NCBI Taxonomy" id="155416"/>
    <lineage>
        <taxon>Eukaryota</taxon>
        <taxon>Fungi</taxon>
        <taxon>Dikarya</taxon>
        <taxon>Ascomycota</taxon>
        <taxon>Pezizomycotina</taxon>
        <taxon>Sordariomycetes</taxon>
        <taxon>Xylariomycetidae</taxon>
        <taxon>Xylariales</taxon>
        <taxon>Xylariales incertae sedis</taxon>
        <taxon>Monosporascus</taxon>
    </lineage>
</organism>
<feature type="compositionally biased region" description="Polar residues" evidence="5">
    <location>
        <begin position="199"/>
        <end position="208"/>
    </location>
</feature>
<feature type="compositionally biased region" description="Basic and acidic residues" evidence="5">
    <location>
        <begin position="427"/>
        <end position="438"/>
    </location>
</feature>
<dbReference type="Proteomes" id="UP000294003">
    <property type="component" value="Unassembled WGS sequence"/>
</dbReference>
<keyword evidence="3" id="KW-0862">Zinc</keyword>
<evidence type="ECO:0000256" key="1">
    <source>
        <dbReference type="ARBA" id="ARBA00022723"/>
    </source>
</evidence>
<keyword evidence="8" id="KW-1185">Reference proteome</keyword>
<feature type="region of interest" description="Disordered" evidence="5">
    <location>
        <begin position="418"/>
        <end position="438"/>
    </location>
</feature>
<proteinExistence type="predicted"/>
<keyword evidence="2 4" id="KW-0863">Zinc-finger</keyword>
<feature type="compositionally biased region" description="Polar residues" evidence="5">
    <location>
        <begin position="223"/>
        <end position="238"/>
    </location>
</feature>
<feature type="region of interest" description="Disordered" evidence="5">
    <location>
        <begin position="451"/>
        <end position="571"/>
    </location>
</feature>
<sequence>MASRLHNSMLHRIASSSRVLTSVPRPYPRLPRTLQPLHASRRLKHTIPRPPPRSPPSSTSSANPSAASSPEKRPRKQFEPHYQLTFTCVPCSGRSSHTVSKQGYHHGSVLITCPSCRNRHVISDHLHIFGDRKITVEDLMRERGQLVKRGALGEDGDVEFWEDGTVADGPDNTTSDAVKELDHQGEEEAASRLRETRGPSAQSTNTTVCPLPPLGTGGARSTVDGTSHSQSLPSTRRQYSSRRRAWGTAMSPVDFQHEMNALRDALRDEVENEKKDPVRAQPFSSSQPIGRLPAAVNSRKREVIHSPDGFTITKVEAGNPSRRILEKIREKAARYHDWTGTIPQKARPNPNELWAKSRDEGKRSVLDRVPREEAIVNAQRFIRKSHGGNSPAINVFSKVVPKKIEALEAKFAHLEKPLPRSSRLGPGRHDASSDFELPRGSRLLAEMIERAATPRPAQSTAPEDGGSEPPSAPGVPDTVSADAGTDAARAAGGESHETDPHVGGSWGRYSVLRRISVPREKKPHPPRHNGVSRRNSVPPWERRAVFGPKGSGPSSKSRSKNGRDDMDIWGDEAMSADLRRMIEWGTAKGGSERDDGPPSF</sequence>